<feature type="domain" description="BD-FAE-like" evidence="2">
    <location>
        <begin position="61"/>
        <end position="165"/>
    </location>
</feature>
<dbReference type="InterPro" id="IPR019826">
    <property type="entry name" value="Carboxylesterase_B_AS"/>
</dbReference>
<dbReference type="SUPFAM" id="SSF53474">
    <property type="entry name" value="alpha/beta-Hydrolases"/>
    <property type="match status" value="1"/>
</dbReference>
<proteinExistence type="predicted"/>
<reference evidence="3 4" key="1">
    <citation type="submission" date="2023-07" db="EMBL/GenBank/DDBJ databases">
        <title>Sorghum-associated microbial communities from plants grown in Nebraska, USA.</title>
        <authorList>
            <person name="Schachtman D."/>
        </authorList>
    </citation>
    <scope>NUCLEOTIDE SEQUENCE [LARGE SCALE GENOMIC DNA]</scope>
    <source>
        <strain evidence="3 4">BE313</strain>
    </source>
</reference>
<keyword evidence="4" id="KW-1185">Reference proteome</keyword>
<dbReference type="GO" id="GO:0004061">
    <property type="term" value="F:arylformamidase activity"/>
    <property type="evidence" value="ECO:0007669"/>
    <property type="project" value="UniProtKB-EC"/>
</dbReference>
<evidence type="ECO:0000313" key="4">
    <source>
        <dbReference type="Proteomes" id="UP001180487"/>
    </source>
</evidence>
<dbReference type="InterPro" id="IPR029058">
    <property type="entry name" value="AB_hydrolase_fold"/>
</dbReference>
<dbReference type="InterPro" id="IPR050300">
    <property type="entry name" value="GDXG_lipolytic_enzyme"/>
</dbReference>
<keyword evidence="1 3" id="KW-0378">Hydrolase</keyword>
<comment type="caution">
    <text evidence="3">The sequence shown here is derived from an EMBL/GenBank/DDBJ whole genome shotgun (WGS) entry which is preliminary data.</text>
</comment>
<name>A0ABU2C9J6_9BURK</name>
<dbReference type="EMBL" id="JAVDXT010000002">
    <property type="protein sequence ID" value="MDR7377912.1"/>
    <property type="molecule type" value="Genomic_DNA"/>
</dbReference>
<dbReference type="RefSeq" id="WP_310373639.1">
    <property type="nucleotide sequence ID" value="NZ_JAVDXT010000002.1"/>
</dbReference>
<dbReference type="Pfam" id="PF20434">
    <property type="entry name" value="BD-FAE"/>
    <property type="match status" value="1"/>
</dbReference>
<dbReference type="PANTHER" id="PTHR48081:SF33">
    <property type="entry name" value="KYNURENINE FORMAMIDASE"/>
    <property type="match status" value="1"/>
</dbReference>
<dbReference type="Proteomes" id="UP001180487">
    <property type="component" value="Unassembled WGS sequence"/>
</dbReference>
<organism evidence="3 4">
    <name type="scientific">Rhodoferax ferrireducens</name>
    <dbReference type="NCBI Taxonomy" id="192843"/>
    <lineage>
        <taxon>Bacteria</taxon>
        <taxon>Pseudomonadati</taxon>
        <taxon>Pseudomonadota</taxon>
        <taxon>Betaproteobacteria</taxon>
        <taxon>Burkholderiales</taxon>
        <taxon>Comamonadaceae</taxon>
        <taxon>Rhodoferax</taxon>
    </lineage>
</organism>
<evidence type="ECO:0000259" key="2">
    <source>
        <dbReference type="Pfam" id="PF20434"/>
    </source>
</evidence>
<evidence type="ECO:0000256" key="1">
    <source>
        <dbReference type="ARBA" id="ARBA00022801"/>
    </source>
</evidence>
<dbReference type="InterPro" id="IPR049492">
    <property type="entry name" value="BD-FAE-like_dom"/>
</dbReference>
<dbReference type="EC" id="3.5.1.9" evidence="3"/>
<dbReference type="PROSITE" id="PS00122">
    <property type="entry name" value="CARBOXYLESTERASE_B_1"/>
    <property type="match status" value="1"/>
</dbReference>
<accession>A0ABU2C9J6</accession>
<dbReference type="PANTHER" id="PTHR48081">
    <property type="entry name" value="AB HYDROLASE SUPERFAMILY PROTEIN C4A8.06C"/>
    <property type="match status" value="1"/>
</dbReference>
<sequence length="294" mass="32020">MTPTSIPNAIHSYYDRQYNARASVQDVGLALAQYREQSAPVLAWPQRVANQRYGQGSTELLDIYPAEVPDPRGAPVFVFIHGGYWRALSKEDSACVVPALHAAGVTVVVLDYDLMPAVSIDHIVDQVRKATAWVFHHIAEFGGDPQRIHVSGSSAGGHLAGMLVTGHWHADYGVPQDVVKGAVLLSGLFDLQPLTALLPNTWMQMDEACAMRNSPRFAIPPGDARQGCHILVCCGEYESSEFKRQSSDFLAAWKARCLPGDWVDTPGTNHFDIVLTLADADSALFQASLGLLLK</sequence>
<protein>
    <submittedName>
        <fullName evidence="3">Arylformamidase</fullName>
        <ecNumber evidence="3">3.5.1.9</ecNumber>
    </submittedName>
</protein>
<evidence type="ECO:0000313" key="3">
    <source>
        <dbReference type="EMBL" id="MDR7377912.1"/>
    </source>
</evidence>
<gene>
    <name evidence="3" type="ORF">J2X19_002591</name>
</gene>
<dbReference type="Gene3D" id="3.40.50.1820">
    <property type="entry name" value="alpha/beta hydrolase"/>
    <property type="match status" value="1"/>
</dbReference>